<feature type="region of interest" description="Disordered" evidence="1">
    <location>
        <begin position="839"/>
        <end position="958"/>
    </location>
</feature>
<reference evidence="2" key="2">
    <citation type="journal article" date="2023" name="Proc. Natl. Acad. Sci. U.S.A.">
        <title>A global phylogenomic analysis of the shiitake genus Lentinula.</title>
        <authorList>
            <person name="Sierra-Patev S."/>
            <person name="Min B."/>
            <person name="Naranjo-Ortiz M."/>
            <person name="Looney B."/>
            <person name="Konkel Z."/>
            <person name="Slot J.C."/>
            <person name="Sakamoto Y."/>
            <person name="Steenwyk J.L."/>
            <person name="Rokas A."/>
            <person name="Carro J."/>
            <person name="Camarero S."/>
            <person name="Ferreira P."/>
            <person name="Molpeceres G."/>
            <person name="Ruiz-Duenas F.J."/>
            <person name="Serrano A."/>
            <person name="Henrissat B."/>
            <person name="Drula E."/>
            <person name="Hughes K.W."/>
            <person name="Mata J.L."/>
            <person name="Ishikawa N.K."/>
            <person name="Vargas-Isla R."/>
            <person name="Ushijima S."/>
            <person name="Smith C.A."/>
            <person name="Donoghue J."/>
            <person name="Ahrendt S."/>
            <person name="Andreopoulos W."/>
            <person name="He G."/>
            <person name="LaButti K."/>
            <person name="Lipzen A."/>
            <person name="Ng V."/>
            <person name="Riley R."/>
            <person name="Sandor L."/>
            <person name="Barry K."/>
            <person name="Martinez A.T."/>
            <person name="Xiao Y."/>
            <person name="Gibbons J.G."/>
            <person name="Terashima K."/>
            <person name="Grigoriev I.V."/>
            <person name="Hibbett D."/>
        </authorList>
    </citation>
    <scope>NUCLEOTIDE SEQUENCE</scope>
    <source>
        <strain evidence="2">Sp2 HRB7682 ss15</strain>
    </source>
</reference>
<reference evidence="2" key="1">
    <citation type="submission" date="2022-08" db="EMBL/GenBank/DDBJ databases">
        <authorList>
            <consortium name="DOE Joint Genome Institute"/>
            <person name="Min B."/>
            <person name="Riley R."/>
            <person name="Sierra-Patev S."/>
            <person name="Naranjo-Ortiz M."/>
            <person name="Looney B."/>
            <person name="Konkel Z."/>
            <person name="Slot J.C."/>
            <person name="Sakamoto Y."/>
            <person name="Steenwyk J.L."/>
            <person name="Rokas A."/>
            <person name="Carro J."/>
            <person name="Camarero S."/>
            <person name="Ferreira P."/>
            <person name="Molpeceres G."/>
            <person name="Ruiz-Duenas F.J."/>
            <person name="Serrano A."/>
            <person name="Henrissat B."/>
            <person name="Drula E."/>
            <person name="Hughes K.W."/>
            <person name="Mata J.L."/>
            <person name="Ishikawa N.K."/>
            <person name="Vargas-Isla R."/>
            <person name="Ushijima S."/>
            <person name="Smith C.A."/>
            <person name="Ahrendt S."/>
            <person name="Andreopoulos W."/>
            <person name="He G."/>
            <person name="Labutti K."/>
            <person name="Lipzen A."/>
            <person name="Ng V."/>
            <person name="Sandor L."/>
            <person name="Barry K."/>
            <person name="Martinez A.T."/>
            <person name="Xiao Y."/>
            <person name="Gibbons J.G."/>
            <person name="Terashima K."/>
            <person name="Hibbett D.S."/>
            <person name="Grigoriev I.V."/>
        </authorList>
    </citation>
    <scope>NUCLEOTIDE SEQUENCE</scope>
    <source>
        <strain evidence="2">Sp2 HRB7682 ss15</strain>
    </source>
</reference>
<gene>
    <name evidence="2" type="ORF">C8J55DRAFT_476488</name>
</gene>
<accession>A0A9W9A7U5</accession>
<feature type="compositionally biased region" description="Basic and acidic residues" evidence="1">
    <location>
        <begin position="886"/>
        <end position="897"/>
    </location>
</feature>
<evidence type="ECO:0000313" key="2">
    <source>
        <dbReference type="EMBL" id="KAJ4476431.1"/>
    </source>
</evidence>
<dbReference type="Proteomes" id="UP001150238">
    <property type="component" value="Unassembled WGS sequence"/>
</dbReference>
<feature type="compositionally biased region" description="Basic residues" evidence="1">
    <location>
        <begin position="927"/>
        <end position="936"/>
    </location>
</feature>
<evidence type="ECO:0000256" key="1">
    <source>
        <dbReference type="SAM" id="MobiDB-lite"/>
    </source>
</evidence>
<organism evidence="2 3">
    <name type="scientific">Lentinula lateritia</name>
    <dbReference type="NCBI Taxonomy" id="40482"/>
    <lineage>
        <taxon>Eukaryota</taxon>
        <taxon>Fungi</taxon>
        <taxon>Dikarya</taxon>
        <taxon>Basidiomycota</taxon>
        <taxon>Agaricomycotina</taxon>
        <taxon>Agaricomycetes</taxon>
        <taxon>Agaricomycetidae</taxon>
        <taxon>Agaricales</taxon>
        <taxon>Marasmiineae</taxon>
        <taxon>Omphalotaceae</taxon>
        <taxon>Lentinula</taxon>
    </lineage>
</organism>
<proteinExistence type="predicted"/>
<dbReference type="AlphaFoldDB" id="A0A9W9A7U5"/>
<comment type="caution">
    <text evidence="2">The sequence shown here is derived from an EMBL/GenBank/DDBJ whole genome shotgun (WGS) entry which is preliminary data.</text>
</comment>
<dbReference type="EMBL" id="JANVFS010000020">
    <property type="protein sequence ID" value="KAJ4476431.1"/>
    <property type="molecule type" value="Genomic_DNA"/>
</dbReference>
<sequence length="958" mass="108503">MCALTGSQQEALQEFPDIEGIDLASRYLHSYTREKLSLEVCATILSEDSTLHEKLREAHRSQDSEALDSICVYVTQNAWRFHPHLQKMNELIHKISSNGQMAPIIRGEWKRPFWISKHEASAKTTDHIESLHIPLGSLNEEIPLIILHQLGNFKHDMLLRKRLDRIFSPSNHTFLVNTSGTGKTKLLFEGLCLHWGFYLTCAVDTFFLGAGDLPSVVNEISWGSSWTPRLPSSSSANYTSSLQTNLRLTYRAISEVLLARLILFKMYLEICSKEGFCLEQRQRWLESQIFPRDISTTFDSFGMLKSAIADARLNDKDLDEAIMHCLDEIQNIWEVSIDDFFYIVLDEANVASRKHEEAFEDQYGHYPILKEIIRSLRQRMGHLPVRFVVSGTIIPEEHFQSSVGEWDDFRWCSDTGSFDDPEEHRRYVSKFMPTEFASSVTGQALLDRIWQWLRGRHRYTASFLAVLLHNSFRSPHTLLGHYIERITEYIPHDNHEYSGEEEARYNGWYAPLGSRGLGLWSLSTVTVEMHRAATSFLSTSNGCIDCLKEGRILITEDYGYFIDPDCAQIALNEPLTITSGASWLKKNSYFGFAKFIRIFCKRSEVAVHPTHFAHFLAFWLASLLRPPCKISDAFRIIGLPATFSQVKLVTCTKIAQQIEAVDVHLREEIYGKLVFMANSAEDILSWFKHERDEPFCALLSSSSNTVILAFCLQLADERSFWVFVRISSKSTNEEDIDFAQEIDDLHPTKVFHDQPDVLPLLSDLPNLCLEVGELGVLRISGSSWAERATEDKIPAEQRPAGVLNIDGLDMAEKGVPHSEFMRRLSLAIVQTKKKVEAAPPLTVEEHSKKGKKRGRSSTVVDEAGAVTPTIIGTGKTKSTRSTKGIAVDRRAAGDHRTKSLKSTKVDVATGPDTKPGNDHKGTGRTVRSGRRQPRIRTRSDRVEATGASSSTPYNLRKR</sequence>
<feature type="compositionally biased region" description="Polar residues" evidence="1">
    <location>
        <begin position="946"/>
        <end position="958"/>
    </location>
</feature>
<evidence type="ECO:0000313" key="3">
    <source>
        <dbReference type="Proteomes" id="UP001150238"/>
    </source>
</evidence>
<name>A0A9W9A7U5_9AGAR</name>
<protein>
    <submittedName>
        <fullName evidence="2">Uncharacterized protein</fullName>
    </submittedName>
</protein>
<feature type="compositionally biased region" description="Low complexity" evidence="1">
    <location>
        <begin position="872"/>
        <end position="884"/>
    </location>
</feature>